<reference evidence="2" key="1">
    <citation type="submission" date="2014-12" db="EMBL/GenBank/DDBJ databases">
        <title>Insight into the proteome of Arion vulgaris.</title>
        <authorList>
            <person name="Aradska J."/>
            <person name="Bulat T."/>
            <person name="Smidak R."/>
            <person name="Sarate P."/>
            <person name="Gangsoo J."/>
            <person name="Sialana F."/>
            <person name="Bilban M."/>
            <person name="Lubec G."/>
        </authorList>
    </citation>
    <scope>NUCLEOTIDE SEQUENCE</scope>
    <source>
        <tissue evidence="2">Skin</tissue>
    </source>
</reference>
<accession>A0A0B6ZB77</accession>
<sequence>LGRYEDAVVTFLQCLSLDPKVSSAKEYLSKTLDKILSAPPSDDAKTPVLQHQSNLTLFQQLVENNINQITLLPTITNTLSDLACNVKNTGNIARDCYVETTPEMNVTTLNESSGTALFRQQEQQYEIEGDLREESVEEDGTQELICNLLSEGDIGNNSESKPMTPESYPQSPNSRKRLRNRSVTQCQASPTHSSPQKVLKATCVDTRLTTTSPIDTAVITTSPSHTVLAKTSPADTAMTTAGLSHTTVAKISPADTAGITVSHSHTAVTTTSLTDTAMTTTGLSHSAVTTTSLATIAITTTSLTDAAIITASLSHTSVTTTSPTNDTALIATSPAAITTKTQSSMDVVLKSS</sequence>
<organism evidence="2">
    <name type="scientific">Arion vulgaris</name>
    <dbReference type="NCBI Taxonomy" id="1028688"/>
    <lineage>
        <taxon>Eukaryota</taxon>
        <taxon>Metazoa</taxon>
        <taxon>Spiralia</taxon>
        <taxon>Lophotrochozoa</taxon>
        <taxon>Mollusca</taxon>
        <taxon>Gastropoda</taxon>
        <taxon>Heterobranchia</taxon>
        <taxon>Euthyneura</taxon>
        <taxon>Panpulmonata</taxon>
        <taxon>Eupulmonata</taxon>
        <taxon>Stylommatophora</taxon>
        <taxon>Helicina</taxon>
        <taxon>Arionoidea</taxon>
        <taxon>Arionidae</taxon>
        <taxon>Arion</taxon>
    </lineage>
</organism>
<feature type="compositionally biased region" description="Polar residues" evidence="1">
    <location>
        <begin position="155"/>
        <end position="173"/>
    </location>
</feature>
<feature type="compositionally biased region" description="Polar residues" evidence="1">
    <location>
        <begin position="181"/>
        <end position="196"/>
    </location>
</feature>
<name>A0A0B6ZB77_9EUPU</name>
<proteinExistence type="predicted"/>
<gene>
    <name evidence="2" type="primary">ORF54219</name>
</gene>
<feature type="non-terminal residue" evidence="2">
    <location>
        <position position="352"/>
    </location>
</feature>
<protein>
    <submittedName>
        <fullName evidence="2">Uncharacterized protein</fullName>
    </submittedName>
</protein>
<feature type="region of interest" description="Disordered" evidence="1">
    <location>
        <begin position="152"/>
        <end position="197"/>
    </location>
</feature>
<evidence type="ECO:0000313" key="2">
    <source>
        <dbReference type="EMBL" id="CEK65191.1"/>
    </source>
</evidence>
<feature type="non-terminal residue" evidence="2">
    <location>
        <position position="1"/>
    </location>
</feature>
<dbReference type="AlphaFoldDB" id="A0A0B6ZB77"/>
<dbReference type="EMBL" id="HACG01018326">
    <property type="protein sequence ID" value="CEK65191.1"/>
    <property type="molecule type" value="Transcribed_RNA"/>
</dbReference>
<evidence type="ECO:0000256" key="1">
    <source>
        <dbReference type="SAM" id="MobiDB-lite"/>
    </source>
</evidence>